<organism evidence="2 3">
    <name type="scientific">Hymenobacter volaticus</name>
    <dbReference type="NCBI Taxonomy" id="2932254"/>
    <lineage>
        <taxon>Bacteria</taxon>
        <taxon>Pseudomonadati</taxon>
        <taxon>Bacteroidota</taxon>
        <taxon>Cytophagia</taxon>
        <taxon>Cytophagales</taxon>
        <taxon>Hymenobacteraceae</taxon>
        <taxon>Hymenobacter</taxon>
    </lineage>
</organism>
<geneLocation type="plasmid" evidence="2 3">
    <name>unnamed2</name>
</geneLocation>
<keyword evidence="3" id="KW-1185">Reference proteome</keyword>
<reference evidence="2" key="1">
    <citation type="submission" date="2022-04" db="EMBL/GenBank/DDBJ databases">
        <title>Hymenobacter sp. isolated from the air.</title>
        <authorList>
            <person name="Won M."/>
            <person name="Lee C.-M."/>
            <person name="Woen H.-Y."/>
            <person name="Kwon S.-W."/>
        </authorList>
    </citation>
    <scope>NUCLEOTIDE SEQUENCE</scope>
    <source>
        <strain evidence="2">5420S-77</strain>
        <plasmid evidence="2">unnamed2</plasmid>
    </source>
</reference>
<dbReference type="Gene3D" id="3.90.550.10">
    <property type="entry name" value="Spore Coat Polysaccharide Biosynthesis Protein SpsA, Chain A"/>
    <property type="match status" value="1"/>
</dbReference>
<protein>
    <submittedName>
        <fullName evidence="2">Glycosyltransferase family 2 protein</fullName>
    </submittedName>
</protein>
<dbReference type="PANTHER" id="PTHR22916">
    <property type="entry name" value="GLYCOSYLTRANSFERASE"/>
    <property type="match status" value="1"/>
</dbReference>
<sequence>MHLTRAVDVAKEKRMPKVTVLLATYNGAEFVGEQIESILKQTYTNWQLLIRDDGSSDETALIVARYQALFPDCIAVLDNYGRRLGSALNFNCLLQHAKQEDYLMFCDQDDFWIPNKIEFTLRQMLALEKKHGQSYPLLVHTGFRYVDASLRTIYSKKNFSALKLADLKLSHLLAQNPVYGCTTMINRALSKLVDAVPAVAESHDYWIAMVASAFGKISYLSEKTVLYRQHGNNISGSFKDSTFLSRFKRIVIEKKMLQDLTRKIFMAKEFSYTYTDRLDNQQKLLIDNFIELAKTKSLLLFYRNAKSGVRKQTLGQTSLLYISMLLFKNPKAI</sequence>
<dbReference type="RefSeq" id="WP_245126655.1">
    <property type="nucleotide sequence ID" value="NZ_CP095063.1"/>
</dbReference>
<feature type="domain" description="Glycosyltransferase 2-like" evidence="1">
    <location>
        <begin position="19"/>
        <end position="125"/>
    </location>
</feature>
<keyword evidence="2" id="KW-0614">Plasmid</keyword>
<dbReference type="PANTHER" id="PTHR22916:SF3">
    <property type="entry name" value="UDP-GLCNAC:BETAGAL BETA-1,3-N-ACETYLGLUCOSAMINYLTRANSFERASE-LIKE PROTEIN 1"/>
    <property type="match status" value="1"/>
</dbReference>
<dbReference type="SUPFAM" id="SSF53448">
    <property type="entry name" value="Nucleotide-diphospho-sugar transferases"/>
    <property type="match status" value="1"/>
</dbReference>
<dbReference type="Pfam" id="PF00535">
    <property type="entry name" value="Glycos_transf_2"/>
    <property type="match status" value="1"/>
</dbReference>
<name>A0ABY4GDL5_9BACT</name>
<evidence type="ECO:0000259" key="1">
    <source>
        <dbReference type="Pfam" id="PF00535"/>
    </source>
</evidence>
<dbReference type="CDD" id="cd04196">
    <property type="entry name" value="GT_2_like_d"/>
    <property type="match status" value="1"/>
</dbReference>
<evidence type="ECO:0000313" key="2">
    <source>
        <dbReference type="EMBL" id="UOQ68954.1"/>
    </source>
</evidence>
<proteinExistence type="predicted"/>
<dbReference type="InterPro" id="IPR029044">
    <property type="entry name" value="Nucleotide-diphossugar_trans"/>
</dbReference>
<gene>
    <name evidence="2" type="ORF">MUN86_24940</name>
</gene>
<dbReference type="InterPro" id="IPR001173">
    <property type="entry name" value="Glyco_trans_2-like"/>
</dbReference>
<accession>A0ABY4GDL5</accession>
<dbReference type="EMBL" id="CP095063">
    <property type="protein sequence ID" value="UOQ68954.1"/>
    <property type="molecule type" value="Genomic_DNA"/>
</dbReference>
<evidence type="ECO:0000313" key="3">
    <source>
        <dbReference type="Proteomes" id="UP000830401"/>
    </source>
</evidence>
<dbReference type="Proteomes" id="UP000830401">
    <property type="component" value="Plasmid unnamed2"/>
</dbReference>